<accession>A0A3S4U028</accession>
<sequence>MTEEKSKIDVDYDYAEQYQKAYVKMLAARCRLMVTEGSQPDRESIDLSISSNRYNPILGYSESGEIKLQLKTDFQHQLSCDKKTLKYSLPIKNYRDLIGCRIAAPRYLFVMPLPRQQHLWVHEMNNGAFISGVCYWVNLTNHPPTTNKTNITIDIPLTQIVTLDVLQQMLHKAIEGESL</sequence>
<dbReference type="Proteomes" id="UP000278733">
    <property type="component" value="Chromosome"/>
</dbReference>
<name>A0A3S4U028_9PAST</name>
<organism evidence="1 2">
    <name type="scientific">Rodentibacter pneumotropicus</name>
    <dbReference type="NCBI Taxonomy" id="758"/>
    <lineage>
        <taxon>Bacteria</taxon>
        <taxon>Pseudomonadati</taxon>
        <taxon>Pseudomonadota</taxon>
        <taxon>Gammaproteobacteria</taxon>
        <taxon>Pasteurellales</taxon>
        <taxon>Pasteurellaceae</taxon>
        <taxon>Rodentibacter</taxon>
    </lineage>
</organism>
<dbReference type="AlphaFoldDB" id="A0A3S4U028"/>
<gene>
    <name evidence="1" type="ORF">NCTC8284_01838</name>
</gene>
<proteinExistence type="predicted"/>
<evidence type="ECO:0000313" key="2">
    <source>
        <dbReference type="Proteomes" id="UP000278733"/>
    </source>
</evidence>
<dbReference type="EMBL" id="LR134405">
    <property type="protein sequence ID" value="VEH66665.1"/>
    <property type="molecule type" value="Genomic_DNA"/>
</dbReference>
<dbReference type="Pfam" id="PF14280">
    <property type="entry name" value="DUF4365"/>
    <property type="match status" value="1"/>
</dbReference>
<dbReference type="RefSeq" id="WP_136126444.1">
    <property type="nucleotide sequence ID" value="NZ_QXNE01000015.1"/>
</dbReference>
<protein>
    <submittedName>
        <fullName evidence="1">Uncharacterized protein</fullName>
    </submittedName>
</protein>
<evidence type="ECO:0000313" key="1">
    <source>
        <dbReference type="EMBL" id="VEH66665.1"/>
    </source>
</evidence>
<dbReference type="InterPro" id="IPR025375">
    <property type="entry name" value="DUF4365"/>
</dbReference>
<reference evidence="1 2" key="1">
    <citation type="submission" date="2018-12" db="EMBL/GenBank/DDBJ databases">
        <authorList>
            <consortium name="Pathogen Informatics"/>
        </authorList>
    </citation>
    <scope>NUCLEOTIDE SEQUENCE [LARGE SCALE GENOMIC DNA]</scope>
    <source>
        <strain evidence="1 2">NCTC8284</strain>
    </source>
</reference>
<dbReference type="KEGG" id="rpne:NCTC8284_01838"/>